<dbReference type="Gene3D" id="1.10.20.10">
    <property type="entry name" value="Histone, subunit A"/>
    <property type="match status" value="1"/>
</dbReference>
<dbReference type="GO" id="GO:0000786">
    <property type="term" value="C:nucleosome"/>
    <property type="evidence" value="ECO:0007669"/>
    <property type="project" value="InterPro"/>
</dbReference>
<dbReference type="PANTHER" id="PTHR23428">
    <property type="entry name" value="HISTONE H2B"/>
    <property type="match status" value="1"/>
</dbReference>
<name>A0A813UQ28_9BILA</name>
<sequence length="141" mass="15726">MSTTREQQQYDDQSSQRNIQQPLDRHLSQAKNEHSNGTNVNAGIDSTCHGNKAVHPDTGISSKAMSIMNSFVNDIFERIAAESSRVLHYNKRSTISAREIQTAVRLLLPGELAKHSIAKGTGAIRFLQYRPPFPNIYSQTS</sequence>
<evidence type="ECO:0000313" key="4">
    <source>
        <dbReference type="EMBL" id="CAF0826438.1"/>
    </source>
</evidence>
<dbReference type="Proteomes" id="UP000663829">
    <property type="component" value="Unassembled WGS sequence"/>
</dbReference>
<feature type="domain" description="Core Histone H2A/H2B/H3" evidence="3">
    <location>
        <begin position="52"/>
        <end position="106"/>
    </location>
</feature>
<dbReference type="OrthoDB" id="10036053at2759"/>
<dbReference type="SUPFAM" id="SSF47113">
    <property type="entry name" value="Histone-fold"/>
    <property type="match status" value="1"/>
</dbReference>
<dbReference type="EMBL" id="CAJNOQ010000667">
    <property type="protein sequence ID" value="CAF0826438.1"/>
    <property type="molecule type" value="Genomic_DNA"/>
</dbReference>
<organism evidence="4 6">
    <name type="scientific">Didymodactylos carnosus</name>
    <dbReference type="NCBI Taxonomy" id="1234261"/>
    <lineage>
        <taxon>Eukaryota</taxon>
        <taxon>Metazoa</taxon>
        <taxon>Spiralia</taxon>
        <taxon>Gnathifera</taxon>
        <taxon>Rotifera</taxon>
        <taxon>Eurotatoria</taxon>
        <taxon>Bdelloidea</taxon>
        <taxon>Philodinida</taxon>
        <taxon>Philodinidae</taxon>
        <taxon>Didymodactylos</taxon>
    </lineage>
</organism>
<evidence type="ECO:0000256" key="2">
    <source>
        <dbReference type="SAM" id="MobiDB-lite"/>
    </source>
</evidence>
<accession>A0A813UQ28</accession>
<dbReference type="GO" id="GO:0030527">
    <property type="term" value="F:structural constituent of chromatin"/>
    <property type="evidence" value="ECO:0007669"/>
    <property type="project" value="InterPro"/>
</dbReference>
<evidence type="ECO:0000259" key="3">
    <source>
        <dbReference type="Pfam" id="PF00125"/>
    </source>
</evidence>
<proteinExistence type="inferred from homology"/>
<dbReference type="Proteomes" id="UP000681722">
    <property type="component" value="Unassembled WGS sequence"/>
</dbReference>
<dbReference type="GO" id="GO:0003677">
    <property type="term" value="F:DNA binding"/>
    <property type="evidence" value="ECO:0007669"/>
    <property type="project" value="InterPro"/>
</dbReference>
<dbReference type="GO" id="GO:0046982">
    <property type="term" value="F:protein heterodimerization activity"/>
    <property type="evidence" value="ECO:0007669"/>
    <property type="project" value="InterPro"/>
</dbReference>
<dbReference type="SMART" id="SM00427">
    <property type="entry name" value="H2B"/>
    <property type="match status" value="1"/>
</dbReference>
<dbReference type="InterPro" id="IPR007125">
    <property type="entry name" value="H2A/H2B/H3"/>
</dbReference>
<dbReference type="InterPro" id="IPR000558">
    <property type="entry name" value="Histone_H2B"/>
</dbReference>
<dbReference type="GO" id="GO:0005634">
    <property type="term" value="C:nucleus"/>
    <property type="evidence" value="ECO:0007669"/>
    <property type="project" value="UniProtKB-ARBA"/>
</dbReference>
<dbReference type="Pfam" id="PF00125">
    <property type="entry name" value="Histone"/>
    <property type="match status" value="1"/>
</dbReference>
<evidence type="ECO:0000313" key="6">
    <source>
        <dbReference type="Proteomes" id="UP000663829"/>
    </source>
</evidence>
<dbReference type="FunFam" id="1.10.20.10:FF:000043">
    <property type="entry name" value="Histone H2B"/>
    <property type="match status" value="1"/>
</dbReference>
<dbReference type="EMBL" id="CAJOBC010000667">
    <property type="protein sequence ID" value="CAF3613275.1"/>
    <property type="molecule type" value="Genomic_DNA"/>
</dbReference>
<dbReference type="CDD" id="cd22910">
    <property type="entry name" value="HFD_H2B"/>
    <property type="match status" value="1"/>
</dbReference>
<reference evidence="4" key="1">
    <citation type="submission" date="2021-02" db="EMBL/GenBank/DDBJ databases">
        <authorList>
            <person name="Nowell W R."/>
        </authorList>
    </citation>
    <scope>NUCLEOTIDE SEQUENCE</scope>
</reference>
<evidence type="ECO:0000313" key="5">
    <source>
        <dbReference type="EMBL" id="CAF3613275.1"/>
    </source>
</evidence>
<protein>
    <recommendedName>
        <fullName evidence="3">Core Histone H2A/H2B/H3 domain-containing protein</fullName>
    </recommendedName>
</protein>
<comment type="similarity">
    <text evidence="1">Belongs to the histone H2B family.</text>
</comment>
<feature type="region of interest" description="Disordered" evidence="2">
    <location>
        <begin position="28"/>
        <end position="50"/>
    </location>
</feature>
<dbReference type="PRINTS" id="PR00621">
    <property type="entry name" value="HISTONEH2B"/>
</dbReference>
<feature type="region of interest" description="Disordered" evidence="2">
    <location>
        <begin position="1"/>
        <end position="20"/>
    </location>
</feature>
<evidence type="ECO:0000256" key="1">
    <source>
        <dbReference type="ARBA" id="ARBA00006846"/>
    </source>
</evidence>
<comment type="caution">
    <text evidence="4">The sequence shown here is derived from an EMBL/GenBank/DDBJ whole genome shotgun (WGS) entry which is preliminary data.</text>
</comment>
<dbReference type="AlphaFoldDB" id="A0A813UQ28"/>
<keyword evidence="6" id="KW-1185">Reference proteome</keyword>
<dbReference type="InterPro" id="IPR009072">
    <property type="entry name" value="Histone-fold"/>
</dbReference>
<gene>
    <name evidence="4" type="ORF">GPM918_LOCUS4822</name>
    <name evidence="5" type="ORF">SRO942_LOCUS4823</name>
</gene>